<feature type="region of interest" description="Disordered" evidence="1">
    <location>
        <begin position="1"/>
        <end position="20"/>
    </location>
</feature>
<evidence type="ECO:0000313" key="3">
    <source>
        <dbReference type="Proteomes" id="UP000030671"/>
    </source>
</evidence>
<feature type="region of interest" description="Disordered" evidence="1">
    <location>
        <begin position="79"/>
        <end position="105"/>
    </location>
</feature>
<dbReference type="InParanoid" id="W4JRG5"/>
<protein>
    <submittedName>
        <fullName evidence="2">Uncharacterized protein</fullName>
    </submittedName>
</protein>
<proteinExistence type="predicted"/>
<evidence type="ECO:0000256" key="1">
    <source>
        <dbReference type="SAM" id="MobiDB-lite"/>
    </source>
</evidence>
<dbReference type="AlphaFoldDB" id="W4JRG5"/>
<dbReference type="KEGG" id="hir:HETIRDRAFT_430507"/>
<dbReference type="RefSeq" id="XP_009552350.1">
    <property type="nucleotide sequence ID" value="XM_009554055.1"/>
</dbReference>
<dbReference type="Proteomes" id="UP000030671">
    <property type="component" value="Unassembled WGS sequence"/>
</dbReference>
<gene>
    <name evidence="2" type="ORF">HETIRDRAFT_430507</name>
</gene>
<dbReference type="EMBL" id="KI925465">
    <property type="protein sequence ID" value="ETW76133.1"/>
    <property type="molecule type" value="Genomic_DNA"/>
</dbReference>
<evidence type="ECO:0000313" key="2">
    <source>
        <dbReference type="EMBL" id="ETW76133.1"/>
    </source>
</evidence>
<accession>W4JRG5</accession>
<keyword evidence="3" id="KW-1185">Reference proteome</keyword>
<reference evidence="2 3" key="1">
    <citation type="journal article" date="2012" name="New Phytol.">
        <title>Insight into trade-off between wood decay and parasitism from the genome of a fungal forest pathogen.</title>
        <authorList>
            <person name="Olson A."/>
            <person name="Aerts A."/>
            <person name="Asiegbu F."/>
            <person name="Belbahri L."/>
            <person name="Bouzid O."/>
            <person name="Broberg A."/>
            <person name="Canback B."/>
            <person name="Coutinho P.M."/>
            <person name="Cullen D."/>
            <person name="Dalman K."/>
            <person name="Deflorio G."/>
            <person name="van Diepen L.T."/>
            <person name="Dunand C."/>
            <person name="Duplessis S."/>
            <person name="Durling M."/>
            <person name="Gonthier P."/>
            <person name="Grimwood J."/>
            <person name="Fossdal C.G."/>
            <person name="Hansson D."/>
            <person name="Henrissat B."/>
            <person name="Hietala A."/>
            <person name="Himmelstrand K."/>
            <person name="Hoffmeister D."/>
            <person name="Hogberg N."/>
            <person name="James T.Y."/>
            <person name="Karlsson M."/>
            <person name="Kohler A."/>
            <person name="Kues U."/>
            <person name="Lee Y.H."/>
            <person name="Lin Y.C."/>
            <person name="Lind M."/>
            <person name="Lindquist E."/>
            <person name="Lombard V."/>
            <person name="Lucas S."/>
            <person name="Lunden K."/>
            <person name="Morin E."/>
            <person name="Murat C."/>
            <person name="Park J."/>
            <person name="Raffaello T."/>
            <person name="Rouze P."/>
            <person name="Salamov A."/>
            <person name="Schmutz J."/>
            <person name="Solheim H."/>
            <person name="Stahlberg J."/>
            <person name="Velez H."/>
            <person name="de Vries R.P."/>
            <person name="Wiebenga A."/>
            <person name="Woodward S."/>
            <person name="Yakovlev I."/>
            <person name="Garbelotto M."/>
            <person name="Martin F."/>
            <person name="Grigoriev I.V."/>
            <person name="Stenlid J."/>
        </authorList>
    </citation>
    <scope>NUCLEOTIDE SEQUENCE [LARGE SCALE GENOMIC DNA]</scope>
    <source>
        <strain evidence="2 3">TC 32-1</strain>
    </source>
</reference>
<dbReference type="HOGENOM" id="CLU_1503635_0_0_1"/>
<organism evidence="2 3">
    <name type="scientific">Heterobasidion irregulare (strain TC 32-1)</name>
    <dbReference type="NCBI Taxonomy" id="747525"/>
    <lineage>
        <taxon>Eukaryota</taxon>
        <taxon>Fungi</taxon>
        <taxon>Dikarya</taxon>
        <taxon>Basidiomycota</taxon>
        <taxon>Agaricomycotina</taxon>
        <taxon>Agaricomycetes</taxon>
        <taxon>Russulales</taxon>
        <taxon>Bondarzewiaceae</taxon>
        <taxon>Heterobasidion</taxon>
        <taxon>Heterobasidion annosum species complex</taxon>
    </lineage>
</organism>
<dbReference type="GeneID" id="20674452"/>
<sequence>MTPPALMGRSAHPSPLPAPCGIVARIERPRITGARDEKARTQRGAALPPACAHARGAAANLSAVVAEGEMDVQTRKWTGGRTHVHGSHGRGVGWARRRRTQSSGDNRALEVPLAGDARPLGLQRVCFESRRSISPIDTPLFVPFLSFRERSIPSLRRVVTAPVRRQSQTLTCSRSQLGA</sequence>
<name>W4JRG5_HETIT</name>